<evidence type="ECO:0000256" key="5">
    <source>
        <dbReference type="ARBA" id="ARBA00022833"/>
    </source>
</evidence>
<keyword evidence="4 7" id="KW-0479">Metal-binding</keyword>
<evidence type="ECO:0000256" key="1">
    <source>
        <dbReference type="ARBA" id="ARBA00000552"/>
    </source>
</evidence>
<dbReference type="GO" id="GO:0019698">
    <property type="term" value="P:D-galacturonate catabolic process"/>
    <property type="evidence" value="ECO:0007669"/>
    <property type="project" value="TreeGrafter"/>
</dbReference>
<dbReference type="GO" id="GO:0008697">
    <property type="term" value="F:4-deoxy-L-threo-5-hexosulose-uronate ketol-isomerase activity"/>
    <property type="evidence" value="ECO:0007669"/>
    <property type="project" value="UniProtKB-UniRule"/>
</dbReference>
<dbReference type="GO" id="GO:0042840">
    <property type="term" value="P:D-glucuronate catabolic process"/>
    <property type="evidence" value="ECO:0007669"/>
    <property type="project" value="TreeGrafter"/>
</dbReference>
<dbReference type="PANTHER" id="PTHR38461">
    <property type="entry name" value="4-DEOXY-L-THREO-5-HEXOSULOSE-URONATE KETOL-ISOMERASE"/>
    <property type="match status" value="1"/>
</dbReference>
<dbReference type="EC" id="5.3.1.17" evidence="7"/>
<name>A0A1H8ECQ5_9RHOB</name>
<comment type="function">
    <text evidence="7">Catalyzes the isomerization of 5-dehydro-4-deoxy-D-glucuronate to 3-deoxy-D-glycero-2,5-hexodiulosonate.</text>
</comment>
<evidence type="ECO:0000313" key="9">
    <source>
        <dbReference type="Proteomes" id="UP000199054"/>
    </source>
</evidence>
<evidence type="ECO:0000256" key="7">
    <source>
        <dbReference type="HAMAP-Rule" id="MF_00687"/>
    </source>
</evidence>
<dbReference type="SUPFAM" id="SSF51182">
    <property type="entry name" value="RmlC-like cupins"/>
    <property type="match status" value="1"/>
</dbReference>
<comment type="cofactor">
    <cofactor evidence="7">
        <name>Zn(2+)</name>
        <dbReference type="ChEBI" id="CHEBI:29105"/>
    </cofactor>
    <text evidence="7">Binds 1 zinc ion per subunit.</text>
</comment>
<keyword evidence="6 7" id="KW-0413">Isomerase</keyword>
<dbReference type="GO" id="GO:0045490">
    <property type="term" value="P:pectin catabolic process"/>
    <property type="evidence" value="ECO:0007669"/>
    <property type="project" value="UniProtKB-UniRule"/>
</dbReference>
<dbReference type="STRING" id="34002.SAMN04489859_10029"/>
<dbReference type="Gene3D" id="2.60.120.520">
    <property type="entry name" value="pectin degrading enzyme 5-keto 4- deoxyuronate isomerase, domain 1"/>
    <property type="match status" value="1"/>
</dbReference>
<keyword evidence="9" id="KW-1185">Reference proteome</keyword>
<dbReference type="Pfam" id="PF04962">
    <property type="entry name" value="KduI"/>
    <property type="match status" value="1"/>
</dbReference>
<feature type="binding site" evidence="7">
    <location>
        <position position="198"/>
    </location>
    <ligand>
        <name>Zn(2+)</name>
        <dbReference type="ChEBI" id="CHEBI:29105"/>
    </ligand>
</feature>
<feature type="binding site" evidence="7">
    <location>
        <position position="205"/>
    </location>
    <ligand>
        <name>Zn(2+)</name>
        <dbReference type="ChEBI" id="CHEBI:29105"/>
    </ligand>
</feature>
<dbReference type="CDD" id="cd20294">
    <property type="entry name" value="cupin_KduI_N"/>
    <property type="match status" value="1"/>
</dbReference>
<dbReference type="NCBIfam" id="NF002091">
    <property type="entry name" value="PRK00924.1"/>
    <property type="match status" value="1"/>
</dbReference>
<gene>
    <name evidence="7" type="primary">kduI</name>
    <name evidence="8" type="ORF">SAMN04489859_10029</name>
</gene>
<dbReference type="RefSeq" id="WP_244519083.1">
    <property type="nucleotide sequence ID" value="NZ_FODE01000002.1"/>
</dbReference>
<dbReference type="InterPro" id="IPR011051">
    <property type="entry name" value="RmlC_Cupin_sf"/>
</dbReference>
<evidence type="ECO:0000256" key="4">
    <source>
        <dbReference type="ARBA" id="ARBA00022723"/>
    </source>
</evidence>
<feature type="binding site" evidence="7">
    <location>
        <position position="247"/>
    </location>
    <ligand>
        <name>Zn(2+)</name>
        <dbReference type="ChEBI" id="CHEBI:29105"/>
    </ligand>
</feature>
<dbReference type="EMBL" id="FODE01000002">
    <property type="protein sequence ID" value="SEN17275.1"/>
    <property type="molecule type" value="Genomic_DNA"/>
</dbReference>
<dbReference type="AlphaFoldDB" id="A0A1H8ECQ5"/>
<dbReference type="HAMAP" id="MF_00687">
    <property type="entry name" value="KduI"/>
    <property type="match status" value="1"/>
</dbReference>
<dbReference type="PANTHER" id="PTHR38461:SF1">
    <property type="entry name" value="4-DEOXY-L-THREO-5-HEXOSULOSE-URONATE KETOL-ISOMERASE"/>
    <property type="match status" value="1"/>
</dbReference>
<comment type="pathway">
    <text evidence="2 7">Glycan metabolism; pectin degradation; 2-dehydro-3-deoxy-D-gluconate from pectin: step 4/5.</text>
</comment>
<dbReference type="InterPro" id="IPR021120">
    <property type="entry name" value="KduI/IolB_isomerase"/>
</dbReference>
<sequence>MTMTTEIRQAVHPQMACGLDSDGLRQHFLMERLFAGGEIRLTYSHADRLIIGGIAPEGTALELQAPKAVGQPTFFARREGGVINIGGPGRVRLDGTDHDLHGQAALYIGATTASARFESLDPADPALFYLLSAPAHSALPSQLIGADRANRLELGDAATSNRRTILQFLHPDVIETCQLTMGVTRLHPGSVWNTMPTHTHDRRCEAYLYFDLPQDQRVFHLMGEPDQTRHIVVANRQAVLSPGWSIHSGAGTSAYSFIWGMAGDNTDFTDMDHLRIEELR</sequence>
<dbReference type="UniPathway" id="UPA00545">
    <property type="reaction ID" value="UER00826"/>
</dbReference>
<dbReference type="Proteomes" id="UP000199054">
    <property type="component" value="Unassembled WGS sequence"/>
</dbReference>
<dbReference type="Gene3D" id="2.60.120.10">
    <property type="entry name" value="Jelly Rolls"/>
    <property type="match status" value="1"/>
</dbReference>
<dbReference type="InterPro" id="IPR027449">
    <property type="entry name" value="KduI_N"/>
</dbReference>
<feature type="binding site" evidence="7">
    <location>
        <position position="200"/>
    </location>
    <ligand>
        <name>Zn(2+)</name>
        <dbReference type="ChEBI" id="CHEBI:29105"/>
    </ligand>
</feature>
<reference evidence="8 9" key="1">
    <citation type="submission" date="2016-10" db="EMBL/GenBank/DDBJ databases">
        <authorList>
            <person name="de Groot N.N."/>
        </authorList>
    </citation>
    <scope>NUCLEOTIDE SEQUENCE [LARGE SCALE GENOMIC DNA]</scope>
    <source>
        <strain evidence="8 9">DSM 8512</strain>
    </source>
</reference>
<evidence type="ECO:0000313" key="8">
    <source>
        <dbReference type="EMBL" id="SEN17275.1"/>
    </source>
</evidence>
<comment type="catalytic activity">
    <reaction evidence="1 7">
        <text>5-dehydro-4-deoxy-D-glucuronate = 3-deoxy-D-glycero-2,5-hexodiulosonate</text>
        <dbReference type="Rhea" id="RHEA:23896"/>
        <dbReference type="ChEBI" id="CHEBI:17117"/>
        <dbReference type="ChEBI" id="CHEBI:29071"/>
        <dbReference type="EC" id="5.3.1.17"/>
    </reaction>
</comment>
<proteinExistence type="inferred from homology"/>
<dbReference type="PIRSF" id="PIRSF006625">
    <property type="entry name" value="KduI"/>
    <property type="match status" value="1"/>
</dbReference>
<protein>
    <recommendedName>
        <fullName evidence="7">4-deoxy-L-threo-5-hexosulose-uronate ketol-isomerase</fullName>
        <ecNumber evidence="7">5.3.1.17</ecNumber>
    </recommendedName>
    <alternativeName>
        <fullName evidence="7">5-keto-4-deoxyuronate isomerase</fullName>
    </alternativeName>
    <alternativeName>
        <fullName evidence="7">DKI isomerase</fullName>
    </alternativeName>
</protein>
<evidence type="ECO:0000256" key="6">
    <source>
        <dbReference type="ARBA" id="ARBA00023235"/>
    </source>
</evidence>
<dbReference type="CDD" id="cd20491">
    <property type="entry name" value="cupin_KduI_C"/>
    <property type="match status" value="1"/>
</dbReference>
<dbReference type="InterPro" id="IPR014710">
    <property type="entry name" value="RmlC-like_jellyroll"/>
</dbReference>
<accession>A0A1H8ECQ5</accession>
<evidence type="ECO:0000256" key="3">
    <source>
        <dbReference type="ARBA" id="ARBA00008086"/>
    </source>
</evidence>
<dbReference type="GO" id="GO:0008270">
    <property type="term" value="F:zinc ion binding"/>
    <property type="evidence" value="ECO:0007669"/>
    <property type="project" value="UniProtKB-UniRule"/>
</dbReference>
<keyword evidence="5 7" id="KW-0862">Zinc</keyword>
<organism evidence="8 9">
    <name type="scientific">Paracoccus alcaliphilus</name>
    <dbReference type="NCBI Taxonomy" id="34002"/>
    <lineage>
        <taxon>Bacteria</taxon>
        <taxon>Pseudomonadati</taxon>
        <taxon>Pseudomonadota</taxon>
        <taxon>Alphaproteobacteria</taxon>
        <taxon>Rhodobacterales</taxon>
        <taxon>Paracoccaceae</taxon>
        <taxon>Paracoccus</taxon>
    </lineage>
</organism>
<dbReference type="InterPro" id="IPR007045">
    <property type="entry name" value="KduI"/>
</dbReference>
<comment type="similarity">
    <text evidence="3 7">Belongs to the KduI family.</text>
</comment>
<evidence type="ECO:0000256" key="2">
    <source>
        <dbReference type="ARBA" id="ARBA00005148"/>
    </source>
</evidence>